<evidence type="ECO:0000313" key="2">
    <source>
        <dbReference type="EMBL" id="EMR08586.1"/>
    </source>
</evidence>
<dbReference type="HOGENOM" id="CLU_009601_2_1_1"/>
<dbReference type="InterPro" id="IPR036404">
    <property type="entry name" value="Jacalin-like_lectin_dom_sf"/>
</dbReference>
<dbReference type="Proteomes" id="UP000011958">
    <property type="component" value="Unassembled WGS sequence"/>
</dbReference>
<comment type="caution">
    <text evidence="2">The sequence shown here is derived from an EMBL/GenBank/DDBJ whole genome shotgun (WGS) entry which is preliminary data.</text>
</comment>
<dbReference type="InterPro" id="IPR053002">
    <property type="entry name" value="Metalloproteinase_M10B"/>
</dbReference>
<feature type="domain" description="Jacalin-type lectin" evidence="1">
    <location>
        <begin position="521"/>
        <end position="659"/>
    </location>
</feature>
<dbReference type="PANTHER" id="PTHR21054:SF2">
    <property type="entry name" value="MIP04191P"/>
    <property type="match status" value="1"/>
</dbReference>
<dbReference type="PROSITE" id="PS51752">
    <property type="entry name" value="JACALIN_LECTIN"/>
    <property type="match status" value="1"/>
</dbReference>
<gene>
    <name evidence="2" type="ORF">PNEG_03062</name>
</gene>
<dbReference type="Gene3D" id="2.100.10.30">
    <property type="entry name" value="Jacalin-like lectin domain"/>
    <property type="match status" value="1"/>
</dbReference>
<dbReference type="AlphaFoldDB" id="M7NN89"/>
<dbReference type="RefSeq" id="XP_007875118.1">
    <property type="nucleotide sequence ID" value="XM_007876927.1"/>
</dbReference>
<evidence type="ECO:0000313" key="3">
    <source>
        <dbReference type="Proteomes" id="UP000011958"/>
    </source>
</evidence>
<name>M7NN89_PNEMU</name>
<reference evidence="3" key="1">
    <citation type="journal article" date="2016" name="Nat. Commun.">
        <title>Genome analysis of three Pneumocystis species reveals adaptation mechanisms to life exclusively in mammalian hosts.</title>
        <authorList>
            <person name="Ma L."/>
            <person name="Chen Z."/>
            <person name="Huang D.W."/>
            <person name="Kutty G."/>
            <person name="Ishihara M."/>
            <person name="Wang H."/>
            <person name="Abouelleil A."/>
            <person name="Bishop L."/>
            <person name="Davey E."/>
            <person name="Deng R."/>
            <person name="Deng X."/>
            <person name="Fan L."/>
            <person name="Fantoni G."/>
            <person name="Fitzgerald M."/>
            <person name="Gogineni E."/>
            <person name="Goldberg J.M."/>
            <person name="Handley G."/>
            <person name="Hu X."/>
            <person name="Huber C."/>
            <person name="Jiao X."/>
            <person name="Jones K."/>
            <person name="Levin J.Z."/>
            <person name="Liu Y."/>
            <person name="Macdonald P."/>
            <person name="Melnikov A."/>
            <person name="Raley C."/>
            <person name="Sassi M."/>
            <person name="Sherman B.T."/>
            <person name="Song X."/>
            <person name="Sykes S."/>
            <person name="Tran B."/>
            <person name="Walsh L."/>
            <person name="Xia Y."/>
            <person name="Yang J."/>
            <person name="Young S."/>
            <person name="Zeng Q."/>
            <person name="Zheng X."/>
            <person name="Stephens R."/>
            <person name="Nusbaum C."/>
            <person name="Birren B.W."/>
            <person name="Azadi P."/>
            <person name="Lempicki R.A."/>
            <person name="Cuomo C.A."/>
            <person name="Kovacs J.A."/>
        </authorList>
    </citation>
    <scope>NUCLEOTIDE SEQUENCE [LARGE SCALE GENOMIC DNA]</scope>
    <source>
        <strain evidence="3">B123</strain>
    </source>
</reference>
<dbReference type="InterPro" id="IPR021917">
    <property type="entry name" value="Unchr_Zn-peptidase-like"/>
</dbReference>
<accession>M7NN89</accession>
<dbReference type="GO" id="GO:0005737">
    <property type="term" value="C:cytoplasm"/>
    <property type="evidence" value="ECO:0007669"/>
    <property type="project" value="TreeGrafter"/>
</dbReference>
<dbReference type="InterPro" id="IPR001229">
    <property type="entry name" value="Jacalin-like_lectin_dom"/>
</dbReference>
<dbReference type="eggNOG" id="KOG4525">
    <property type="taxonomic scope" value="Eukaryota"/>
</dbReference>
<dbReference type="GeneID" id="19896749"/>
<dbReference type="EMBL" id="AFWA02000015">
    <property type="protein sequence ID" value="EMR08586.1"/>
    <property type="molecule type" value="Genomic_DNA"/>
</dbReference>
<dbReference type="SUPFAM" id="SSF51101">
    <property type="entry name" value="Mannose-binding lectins"/>
    <property type="match status" value="1"/>
</dbReference>
<keyword evidence="3" id="KW-1185">Reference proteome</keyword>
<dbReference type="Pfam" id="PF12044">
    <property type="entry name" value="Metallopep"/>
    <property type="match status" value="1"/>
</dbReference>
<organism evidence="2 3">
    <name type="scientific">Pneumocystis murina (strain B123)</name>
    <name type="common">Mouse pneumocystis pneumonia agent</name>
    <name type="synonym">Pneumocystis carinii f. sp. muris</name>
    <dbReference type="NCBI Taxonomy" id="1069680"/>
    <lineage>
        <taxon>Eukaryota</taxon>
        <taxon>Fungi</taxon>
        <taxon>Dikarya</taxon>
        <taxon>Ascomycota</taxon>
        <taxon>Taphrinomycotina</taxon>
        <taxon>Pneumocystomycetes</taxon>
        <taxon>Pneumocystaceae</taxon>
        <taxon>Pneumocystis</taxon>
    </lineage>
</organism>
<dbReference type="OrthoDB" id="74460at2759"/>
<dbReference type="OMA" id="MFRNNFG"/>
<dbReference type="VEuPathDB" id="FungiDB:PNEG_03062"/>
<dbReference type="SMART" id="SM00915">
    <property type="entry name" value="Jacalin"/>
    <property type="match status" value="1"/>
</dbReference>
<dbReference type="Pfam" id="PF01419">
    <property type="entry name" value="Jacalin"/>
    <property type="match status" value="1"/>
</dbReference>
<evidence type="ECO:0000259" key="1">
    <source>
        <dbReference type="PROSITE" id="PS51752"/>
    </source>
</evidence>
<sequence length="665" mass="75634">MCRTKTCWIPGISRKQTDLIKEKYAPRIENILSGETVYQRIILVYGRAGTKDIKEGTIVVHHDKNSFPSQTWPCIKSHFKCLVHLNEGMNCLTFEFFPPHNMSIQFSTVIFLNYINVVKNPPLYLVILLAKDSPEEYDAPPSRKEKEGNGLELAIKKLRMIAYLWQAFTGEKMARNGFGRRCFRFEEENLIDTLSSQEKDIIRQTAKIHIVRSKYSLKEIRDVNLAQQNPAATKKDGLYEIALESIREYGDVFKSESPVHVAACILDSHWDGKMILGHAALGGGTDLQRLAIFGSHSMHCFPSCIEEVVPTFLDDTAIDTRYVANDNNESSTIWECANIGIGAFLHEVGHLLGAPHRSTGIMHRDYVHFNRTFCTIEPYSARTKKESWGPCLPESECSWHYLDMIKFRYHKLFALPDDPIIEAGNLLYYSMKDKFLVMSDEGVILIEIYANDKYYAYLDFHDNSKKEILLEEQSLRKYAKIPNNIQPLKAIITSAALCEITIEDFKKELLDSTVSLDAGLGIKSFQFGRSDEALLKFQFDFSNKLDKLSNICIRSGLFIDGLKFIFNNESTMATSGNGGNLNNFPIDGPKGERIKGLYIWSNAWIDALQIITTWNRTSPLYGTVSGHYKYVTTPEGYEIAGFYGSTGKWCNTLGVIYIDKKQLQI</sequence>
<protein>
    <recommendedName>
        <fullName evidence="1">Jacalin-type lectin domain-containing protein</fullName>
    </recommendedName>
</protein>
<dbReference type="STRING" id="1069680.M7NN89"/>
<proteinExistence type="predicted"/>
<dbReference type="PANTHER" id="PTHR21054">
    <property type="entry name" value="ZINC METALLOPROTEINASE-RELATED"/>
    <property type="match status" value="1"/>
</dbReference>